<keyword evidence="2" id="KW-1185">Reference proteome</keyword>
<comment type="caution">
    <text evidence="1">The sequence shown here is derived from an EMBL/GenBank/DDBJ whole genome shotgun (WGS) entry which is preliminary data.</text>
</comment>
<dbReference type="Proteomes" id="UP001281147">
    <property type="component" value="Unassembled WGS sequence"/>
</dbReference>
<protein>
    <submittedName>
        <fullName evidence="1">Uncharacterized protein</fullName>
    </submittedName>
</protein>
<gene>
    <name evidence="1" type="ORF">LTR37_017238</name>
</gene>
<name>A0ACC3MKL5_9PEZI</name>
<reference evidence="1" key="1">
    <citation type="submission" date="2023-07" db="EMBL/GenBank/DDBJ databases">
        <title>Black Yeasts Isolated from many extreme environments.</title>
        <authorList>
            <person name="Coleine C."/>
            <person name="Stajich J.E."/>
            <person name="Selbmann L."/>
        </authorList>
    </citation>
    <scope>NUCLEOTIDE SEQUENCE</scope>
    <source>
        <strain evidence="1">CCFEE 5714</strain>
    </source>
</reference>
<accession>A0ACC3MKL5</accession>
<sequence length="577" mass="64502">MESEQTAQHYSLRRVSACPVHESYGYCTTLSCAFAQTAEPPKEGTEIVVTPNISTFWRLSRELRDRVYELLLCPSEKLELSIEGDQLRLRSEFAPRKNFLAITAACKKINVESSIVFLGKNVFHVDVLAFDDVRFDNRPTLSCERLEYHDLSWLEKDAFGSNTASRSNPYGWTNNFKGWLLKMGSVNAAKLRKVEVSLGNWHLLKPSRYDTEIAHALGRVARLFNSTETVCQIHMHIGIPVPSSERCLVDLHLPITDNSRAKHVLKELLDDSFRRLEISNLQDRISSIALSIVERDMPRCRKRLKHLIKGIYEPPPQWTRDDTLELQQLIQNGMLQPSAGDSEQQVAIYESPPRWTKKDTLELQQLVQSGMLQSIAEESEQRAAPHLANNQRPVITASNEKEVSTHSVAETDSLTGTGDSSDWEDVEEDITAPNVAVPIGFTSARAHEYWHQQRAKTPAASSQAPPIPLKSPLRFAGLGSTINTNTSSLTTPAERRISLITTQARRSKAHEPLNLKARGKFSSLWKKAPNSTSIPTSTSTATRTPTPTTIASTTPTKAKPKNIRIGSSVFEIMGTSQ</sequence>
<organism evidence="1 2">
    <name type="scientific">Vermiconidia calcicola</name>
    <dbReference type="NCBI Taxonomy" id="1690605"/>
    <lineage>
        <taxon>Eukaryota</taxon>
        <taxon>Fungi</taxon>
        <taxon>Dikarya</taxon>
        <taxon>Ascomycota</taxon>
        <taxon>Pezizomycotina</taxon>
        <taxon>Dothideomycetes</taxon>
        <taxon>Dothideomycetidae</taxon>
        <taxon>Mycosphaerellales</taxon>
        <taxon>Extremaceae</taxon>
        <taxon>Vermiconidia</taxon>
    </lineage>
</organism>
<evidence type="ECO:0000313" key="1">
    <source>
        <dbReference type="EMBL" id="KAK3697847.1"/>
    </source>
</evidence>
<evidence type="ECO:0000313" key="2">
    <source>
        <dbReference type="Proteomes" id="UP001281147"/>
    </source>
</evidence>
<proteinExistence type="predicted"/>
<dbReference type="EMBL" id="JAUTXU010000219">
    <property type="protein sequence ID" value="KAK3697847.1"/>
    <property type="molecule type" value="Genomic_DNA"/>
</dbReference>